<dbReference type="EMBL" id="MTEJ01000799">
    <property type="protein sequence ID" value="OQW97570.1"/>
    <property type="molecule type" value="Genomic_DNA"/>
</dbReference>
<comment type="caution">
    <text evidence="1">The sequence shown here is derived from an EMBL/GenBank/DDBJ whole genome shotgun (WGS) entry which is preliminary data.</text>
</comment>
<evidence type="ECO:0000313" key="1">
    <source>
        <dbReference type="EMBL" id="OQW97570.1"/>
    </source>
</evidence>
<dbReference type="AlphaFoldDB" id="A0A1Y1Q6R2"/>
<name>A0A1Y1Q6R2_9GAMM</name>
<evidence type="ECO:0008006" key="3">
    <source>
        <dbReference type="Google" id="ProtNLM"/>
    </source>
</evidence>
<dbReference type="Proteomes" id="UP000192491">
    <property type="component" value="Unassembled WGS sequence"/>
</dbReference>
<organism evidence="1 2">
    <name type="scientific">Thiothrix lacustris</name>
    <dbReference type="NCBI Taxonomy" id="525917"/>
    <lineage>
        <taxon>Bacteria</taxon>
        <taxon>Pseudomonadati</taxon>
        <taxon>Pseudomonadota</taxon>
        <taxon>Gammaproteobacteria</taxon>
        <taxon>Thiotrichales</taxon>
        <taxon>Thiotrichaceae</taxon>
        <taxon>Thiothrix</taxon>
    </lineage>
</organism>
<accession>A0A1Y1Q6R2</accession>
<evidence type="ECO:0000313" key="2">
    <source>
        <dbReference type="Proteomes" id="UP000192491"/>
    </source>
</evidence>
<proteinExistence type="predicted"/>
<protein>
    <recommendedName>
        <fullName evidence="3">Cellulose-binding protein</fullName>
    </recommendedName>
</protein>
<sequence length="244" mass="27599">IHIQITATDPNKSGNYLRNLRLIREADEATYQNNTFNPEFLARIQPFQALRFMDWQNTNGNEQEHWADRRKATAATYATYGKVIGAPVEVMVQLANATRKPAWFNMPHKADDDYLRQFAGLVRDTLDPTLPIYVEYSNEVWNTQFSQHAWIREQANTLWPGGTDSDYTKVINWYGKRSAEMCDIWKDTFGAQSSRVKCVLGAQAANAWTASTALDCPLWEHKPCSAHGIDAITIAPTLVITSAA</sequence>
<feature type="non-terminal residue" evidence="1">
    <location>
        <position position="1"/>
    </location>
</feature>
<reference evidence="1 2" key="1">
    <citation type="submission" date="2017-01" db="EMBL/GenBank/DDBJ databases">
        <title>Novel large sulfur bacteria in the metagenomes of groundwater-fed chemosynthetic microbial mats in the Lake Huron basin.</title>
        <authorList>
            <person name="Sharrar A.M."/>
            <person name="Flood B.E."/>
            <person name="Bailey J.V."/>
            <person name="Jones D.S."/>
            <person name="Biddanda B."/>
            <person name="Ruberg S.A."/>
            <person name="Marcus D.N."/>
            <person name="Dick G.J."/>
        </authorList>
    </citation>
    <scope>NUCLEOTIDE SEQUENCE [LARGE SCALE GENOMIC DNA]</scope>
    <source>
        <strain evidence="1">A8</strain>
    </source>
</reference>
<gene>
    <name evidence="1" type="ORF">BWK73_54115</name>
</gene>